<protein>
    <submittedName>
        <fullName evidence="2">Uncharacterized protein</fullName>
    </submittedName>
</protein>
<dbReference type="EMBL" id="BLAL01000162">
    <property type="protein sequence ID" value="GES87032.1"/>
    <property type="molecule type" value="Genomic_DNA"/>
</dbReference>
<feature type="compositionally biased region" description="Polar residues" evidence="1">
    <location>
        <begin position="351"/>
        <end position="364"/>
    </location>
</feature>
<organism evidence="2 3">
    <name type="scientific">Rhizophagus clarus</name>
    <dbReference type="NCBI Taxonomy" id="94130"/>
    <lineage>
        <taxon>Eukaryota</taxon>
        <taxon>Fungi</taxon>
        <taxon>Fungi incertae sedis</taxon>
        <taxon>Mucoromycota</taxon>
        <taxon>Glomeromycotina</taxon>
        <taxon>Glomeromycetes</taxon>
        <taxon>Glomerales</taxon>
        <taxon>Glomeraceae</taxon>
        <taxon>Rhizophagus</taxon>
    </lineage>
</organism>
<reference evidence="2" key="1">
    <citation type="submission" date="2019-10" db="EMBL/GenBank/DDBJ databases">
        <title>Conservation and host-specific expression of non-tandemly repeated heterogenous ribosome RNA gene in arbuscular mycorrhizal fungi.</title>
        <authorList>
            <person name="Maeda T."/>
            <person name="Kobayashi Y."/>
            <person name="Nakagawa T."/>
            <person name="Ezawa T."/>
            <person name="Yamaguchi K."/>
            <person name="Bino T."/>
            <person name="Nishimoto Y."/>
            <person name="Shigenobu S."/>
            <person name="Kawaguchi M."/>
        </authorList>
    </citation>
    <scope>NUCLEOTIDE SEQUENCE</scope>
    <source>
        <strain evidence="2">HR1</strain>
    </source>
</reference>
<feature type="region of interest" description="Disordered" evidence="1">
    <location>
        <begin position="341"/>
        <end position="379"/>
    </location>
</feature>
<name>A0A8H3LJ36_9GLOM</name>
<evidence type="ECO:0000256" key="1">
    <source>
        <dbReference type="SAM" id="MobiDB-lite"/>
    </source>
</evidence>
<sequence length="677" mass="76664">MKRVLSDYTNSQTLKKIKQPEALQELYRLRPEFNEKNIKEIDGVATKIAIERTLSEIEKIINYVLKAKICTGQMTEGFENVVQLRENKSQPDEAYRRIDCLLCISIYMKSRQKTWRDVNNYIPEKGTASLRENLKSMRSSHSTTENKKPSLMKKANLPTNPAHALEQLRNKEEKTLLKWNLERREEEGTGDNVAELQHYKSLYELYKSKYELVLNHNVSLENKLQKYSTPVMAENTRSSDTAGTADTDSNVDESLKQLLNYSTPERSPFESSTSTPRSSLYRESNNSELACVINCDLAMNNLTTFDTADNIWANLNLRCIEKFGNNNSKTADISNSDSIIGESSYHKTNESAESNSPPQASPVANKSDELNAPPVANENNELNSQALPIANKSADNESTKLNSSIQALPVAVLEKVSVEAPSTKAPVRSPTLKLAEKVPESQALVSEVSEESQELVFTSTSLVKKRKLNCVEISSDEDVDESDHDDKTIMKEEKLNSAQMLLFKKGKKLRDILLASNDEQLVTSALSKTSAIFNALAELSMAEKITVVDEKSAMDRINQWKKQELCCENLVIAAESFNLLHLASLVQIYDDLSMLAERLEIKNTKSWQKYYDIFLSQIPARQSITSSQPDERISEIMSNQDFTMQERKSDVVFKLSLSEEFRDLREKFKGSEYIEWA</sequence>
<comment type="caution">
    <text evidence="2">The sequence shown here is derived from an EMBL/GenBank/DDBJ whole genome shotgun (WGS) entry which is preliminary data.</text>
</comment>
<feature type="region of interest" description="Disordered" evidence="1">
    <location>
        <begin position="136"/>
        <end position="156"/>
    </location>
</feature>
<proteinExistence type="predicted"/>
<gene>
    <name evidence="2" type="ORF">RCL2_001405700</name>
</gene>
<evidence type="ECO:0000313" key="2">
    <source>
        <dbReference type="EMBL" id="GES87032.1"/>
    </source>
</evidence>
<feature type="region of interest" description="Disordered" evidence="1">
    <location>
        <begin position="260"/>
        <end position="281"/>
    </location>
</feature>
<dbReference type="AlphaFoldDB" id="A0A8H3LJ36"/>
<dbReference type="Proteomes" id="UP000615446">
    <property type="component" value="Unassembled WGS sequence"/>
</dbReference>
<accession>A0A8H3LJ36</accession>
<evidence type="ECO:0000313" key="3">
    <source>
        <dbReference type="Proteomes" id="UP000615446"/>
    </source>
</evidence>